<protein>
    <submittedName>
        <fullName evidence="1">Uncharacterized protein</fullName>
    </submittedName>
</protein>
<comment type="caution">
    <text evidence="1">The sequence shown here is derived from an EMBL/GenBank/DDBJ whole genome shotgun (WGS) entry which is preliminary data.</text>
</comment>
<organism evidence="1">
    <name type="scientific">marine sediment metagenome</name>
    <dbReference type="NCBI Taxonomy" id="412755"/>
    <lineage>
        <taxon>unclassified sequences</taxon>
        <taxon>metagenomes</taxon>
        <taxon>ecological metagenomes</taxon>
    </lineage>
</organism>
<dbReference type="AlphaFoldDB" id="A0A0F9E3P8"/>
<evidence type="ECO:0000313" key="1">
    <source>
        <dbReference type="EMBL" id="KKL68624.1"/>
    </source>
</evidence>
<gene>
    <name evidence="1" type="ORF">LCGC14_2123150</name>
</gene>
<name>A0A0F9E3P8_9ZZZZ</name>
<proteinExistence type="predicted"/>
<reference evidence="1" key="1">
    <citation type="journal article" date="2015" name="Nature">
        <title>Complex archaea that bridge the gap between prokaryotes and eukaryotes.</title>
        <authorList>
            <person name="Spang A."/>
            <person name="Saw J.H."/>
            <person name="Jorgensen S.L."/>
            <person name="Zaremba-Niedzwiedzka K."/>
            <person name="Martijn J."/>
            <person name="Lind A.E."/>
            <person name="van Eijk R."/>
            <person name="Schleper C."/>
            <person name="Guy L."/>
            <person name="Ettema T.J."/>
        </authorList>
    </citation>
    <scope>NUCLEOTIDE SEQUENCE</scope>
</reference>
<dbReference type="EMBL" id="LAZR01026472">
    <property type="protein sequence ID" value="KKL68624.1"/>
    <property type="molecule type" value="Genomic_DNA"/>
</dbReference>
<accession>A0A0F9E3P8</accession>
<sequence>MKRKKKRVKNYMVIRILNSITNKEEEFETERLTIVIGKVEYRIDKSVLGSLRIFKYGMVDPGIVIMPVVSNVIQIK</sequence>